<proteinExistence type="predicted"/>
<accession>E4Z489</accession>
<sequence length="390" mass="43685">MKLFSFFAFNQLSAIQLRSSLVAAERCAAEQWLDDENVACSNGLESGSLCLRFCSNRNERSKVIQCRCYGEDCAWQGSKPDCFKVDQPANLFSTKSSTTITTTTTTTTSTTSTTTTRRTSEIPSTLQYITETTVLLSKEERKAIKKAKKVANRKKARQEAKKINHFSISSSTTAKVFPSSTRPTTTTAAPASAYNYDPEAPIRIPSHLSNPLARQNRMNPALFAPKQAQTTTTTTEQMTTTESATTTTTRTEGMSLYTDRYEKHLVNKEKRIRQRLHDQLLAKKKKFDIQSRSQSKFQQDSVGFEDYEAEEDPIMFLESETLENFIADTDRVLNMTISTELVCPEQTNQMVKCSYDNIEGSICVRKDCKNSSVSSCNCVNGLCSWSVGEP</sequence>
<dbReference type="AlphaFoldDB" id="E4Z489"/>
<dbReference type="Proteomes" id="UP000011014">
    <property type="component" value="Unassembled WGS sequence"/>
</dbReference>
<feature type="non-terminal residue" evidence="2">
    <location>
        <position position="390"/>
    </location>
</feature>
<dbReference type="EMBL" id="FN657238">
    <property type="protein sequence ID" value="CBY42517.1"/>
    <property type="molecule type" value="Genomic_DNA"/>
</dbReference>
<name>E4Z489_OIKDI</name>
<feature type="region of interest" description="Disordered" evidence="1">
    <location>
        <begin position="227"/>
        <end position="248"/>
    </location>
</feature>
<evidence type="ECO:0000313" key="2">
    <source>
        <dbReference type="EMBL" id="CBY42517.1"/>
    </source>
</evidence>
<organism evidence="2">
    <name type="scientific">Oikopleura dioica</name>
    <name type="common">Tunicate</name>
    <dbReference type="NCBI Taxonomy" id="34765"/>
    <lineage>
        <taxon>Eukaryota</taxon>
        <taxon>Metazoa</taxon>
        <taxon>Chordata</taxon>
        <taxon>Tunicata</taxon>
        <taxon>Appendicularia</taxon>
        <taxon>Copelata</taxon>
        <taxon>Oikopleuridae</taxon>
        <taxon>Oikopleura</taxon>
    </lineage>
</organism>
<gene>
    <name evidence="2" type="ORF">GSOID_T00026216001</name>
</gene>
<evidence type="ECO:0000256" key="1">
    <source>
        <dbReference type="SAM" id="MobiDB-lite"/>
    </source>
</evidence>
<protein>
    <submittedName>
        <fullName evidence="2">Uncharacterized protein</fullName>
    </submittedName>
</protein>
<feature type="compositionally biased region" description="Low complexity" evidence="1">
    <location>
        <begin position="230"/>
        <end position="248"/>
    </location>
</feature>
<reference evidence="2" key="1">
    <citation type="journal article" date="2010" name="Science">
        <title>Plasticity of animal genome architecture unmasked by rapid evolution of a pelagic tunicate.</title>
        <authorList>
            <person name="Denoeud F."/>
            <person name="Henriet S."/>
            <person name="Mungpakdee S."/>
            <person name="Aury J.M."/>
            <person name="Da Silva C."/>
            <person name="Brinkmann H."/>
            <person name="Mikhaleva J."/>
            <person name="Olsen L.C."/>
            <person name="Jubin C."/>
            <person name="Canestro C."/>
            <person name="Bouquet J.M."/>
            <person name="Danks G."/>
            <person name="Poulain J."/>
            <person name="Campsteijn C."/>
            <person name="Adamski M."/>
            <person name="Cross I."/>
            <person name="Yadetie F."/>
            <person name="Muffato M."/>
            <person name="Louis A."/>
            <person name="Butcher S."/>
            <person name="Tsagkogeorga G."/>
            <person name="Konrad A."/>
            <person name="Singh S."/>
            <person name="Jensen M.F."/>
            <person name="Cong E.H."/>
            <person name="Eikeseth-Otteraa H."/>
            <person name="Noel B."/>
            <person name="Anthouard V."/>
            <person name="Porcel B.M."/>
            <person name="Kachouri-Lafond R."/>
            <person name="Nishino A."/>
            <person name="Ugolini M."/>
            <person name="Chourrout P."/>
            <person name="Nishida H."/>
            <person name="Aasland R."/>
            <person name="Huzurbazar S."/>
            <person name="Westhof E."/>
            <person name="Delsuc F."/>
            <person name="Lehrach H."/>
            <person name="Reinhardt R."/>
            <person name="Weissenbach J."/>
            <person name="Roy S.W."/>
            <person name="Artiguenave F."/>
            <person name="Postlethwait J.H."/>
            <person name="Manak J.R."/>
            <person name="Thompson E.M."/>
            <person name="Jaillon O."/>
            <person name="Du Pasquier L."/>
            <person name="Boudinot P."/>
            <person name="Liberles D.A."/>
            <person name="Volff J.N."/>
            <person name="Philippe H."/>
            <person name="Lenhard B."/>
            <person name="Roest Crollius H."/>
            <person name="Wincker P."/>
            <person name="Chourrout D."/>
        </authorList>
    </citation>
    <scope>NUCLEOTIDE SEQUENCE [LARGE SCALE GENOMIC DNA]</scope>
</reference>